<keyword evidence="4" id="KW-0539">Nucleus</keyword>
<dbReference type="PROSITE" id="PS50888">
    <property type="entry name" value="BHLH"/>
    <property type="match status" value="1"/>
</dbReference>
<keyword evidence="5" id="KW-0175">Coiled coil</keyword>
<organism evidence="7 8">
    <name type="scientific">Cinchona calisaya</name>
    <dbReference type="NCBI Taxonomy" id="153742"/>
    <lineage>
        <taxon>Eukaryota</taxon>
        <taxon>Viridiplantae</taxon>
        <taxon>Streptophyta</taxon>
        <taxon>Embryophyta</taxon>
        <taxon>Tracheophyta</taxon>
        <taxon>Spermatophyta</taxon>
        <taxon>Magnoliopsida</taxon>
        <taxon>eudicotyledons</taxon>
        <taxon>Gunneridae</taxon>
        <taxon>Pentapetalae</taxon>
        <taxon>asterids</taxon>
        <taxon>lamiids</taxon>
        <taxon>Gentianales</taxon>
        <taxon>Rubiaceae</taxon>
        <taxon>Cinchonoideae</taxon>
        <taxon>Cinchoneae</taxon>
        <taxon>Cinchona</taxon>
    </lineage>
</organism>
<evidence type="ECO:0000313" key="7">
    <source>
        <dbReference type="EMBL" id="KAL3512876.1"/>
    </source>
</evidence>
<keyword evidence="8" id="KW-1185">Reference proteome</keyword>
<evidence type="ECO:0000256" key="1">
    <source>
        <dbReference type="ARBA" id="ARBA00004123"/>
    </source>
</evidence>
<evidence type="ECO:0000259" key="6">
    <source>
        <dbReference type="PROSITE" id="PS50888"/>
    </source>
</evidence>
<dbReference type="Proteomes" id="UP001630127">
    <property type="component" value="Unassembled WGS sequence"/>
</dbReference>
<dbReference type="AlphaFoldDB" id="A0ABD2Z206"/>
<dbReference type="EMBL" id="JBJUIK010000011">
    <property type="protein sequence ID" value="KAL3512876.1"/>
    <property type="molecule type" value="Genomic_DNA"/>
</dbReference>
<dbReference type="PANTHER" id="PTHR13935:SF46">
    <property type="entry name" value="TRANSCRIPTION FACTOR BHLH167-RELATED"/>
    <property type="match status" value="1"/>
</dbReference>
<feature type="coiled-coil region" evidence="5">
    <location>
        <begin position="55"/>
        <end position="86"/>
    </location>
</feature>
<dbReference type="Pfam" id="PF00010">
    <property type="entry name" value="HLH"/>
    <property type="match status" value="1"/>
</dbReference>
<gene>
    <name evidence="7" type="ORF">ACH5RR_025593</name>
</gene>
<keyword evidence="2" id="KW-0805">Transcription regulation</keyword>
<evidence type="ECO:0000256" key="5">
    <source>
        <dbReference type="SAM" id="Coils"/>
    </source>
</evidence>
<accession>A0ABD2Z206</accession>
<dbReference type="SUPFAM" id="SSF47459">
    <property type="entry name" value="HLH, helix-loop-helix DNA-binding domain"/>
    <property type="match status" value="1"/>
</dbReference>
<keyword evidence="3" id="KW-0804">Transcription</keyword>
<dbReference type="PANTHER" id="PTHR13935">
    <property type="entry name" value="ACHAETE-SCUTE TRANSCRIPTION FACTOR-RELATED"/>
    <property type="match status" value="1"/>
</dbReference>
<name>A0ABD2Z206_9GENT</name>
<dbReference type="GO" id="GO:0006355">
    <property type="term" value="P:regulation of DNA-templated transcription"/>
    <property type="evidence" value="ECO:0007669"/>
    <property type="project" value="UniProtKB-ARBA"/>
</dbReference>
<proteinExistence type="predicted"/>
<protein>
    <recommendedName>
        <fullName evidence="6">BHLH domain-containing protein</fullName>
    </recommendedName>
</protein>
<feature type="domain" description="BHLH" evidence="6">
    <location>
        <begin position="10"/>
        <end position="65"/>
    </location>
</feature>
<dbReference type="InterPro" id="IPR011598">
    <property type="entry name" value="bHLH_dom"/>
</dbReference>
<sequence>MENNTVNNVPNKLDRKTIERNRRIHMKRLISELTSLVPPQHFKPSKELLSQQDQIDQVADYIKKLRERLEKLKNRKKLAISSCERNTDVRNSALTSSRFPVLKIREFGSNLEVVLVSGIRKNFAIHEVIKVLEEEGVEVVSVSISTMDQNVHHILHAQVKVSRFGVDTSMIYDRLQKLFN</sequence>
<dbReference type="InterPro" id="IPR036638">
    <property type="entry name" value="HLH_DNA-bd_sf"/>
</dbReference>
<comment type="caution">
    <text evidence="7">The sequence shown here is derived from an EMBL/GenBank/DDBJ whole genome shotgun (WGS) entry which is preliminary data.</text>
</comment>
<evidence type="ECO:0000256" key="2">
    <source>
        <dbReference type="ARBA" id="ARBA00023015"/>
    </source>
</evidence>
<dbReference type="Gene3D" id="4.10.280.10">
    <property type="entry name" value="Helix-loop-helix DNA-binding domain"/>
    <property type="match status" value="1"/>
</dbReference>
<evidence type="ECO:0000313" key="8">
    <source>
        <dbReference type="Proteomes" id="UP001630127"/>
    </source>
</evidence>
<dbReference type="InterPro" id="IPR015660">
    <property type="entry name" value="MASH1/Ascl1a-like"/>
</dbReference>
<evidence type="ECO:0000256" key="4">
    <source>
        <dbReference type="ARBA" id="ARBA00023242"/>
    </source>
</evidence>
<dbReference type="GO" id="GO:0005634">
    <property type="term" value="C:nucleus"/>
    <property type="evidence" value="ECO:0007669"/>
    <property type="project" value="UniProtKB-SubCell"/>
</dbReference>
<reference evidence="7 8" key="1">
    <citation type="submission" date="2024-11" db="EMBL/GenBank/DDBJ databases">
        <title>A near-complete genome assembly of Cinchona calisaya.</title>
        <authorList>
            <person name="Lian D.C."/>
            <person name="Zhao X.W."/>
            <person name="Wei L."/>
        </authorList>
    </citation>
    <scope>NUCLEOTIDE SEQUENCE [LARGE SCALE GENOMIC DNA]</scope>
    <source>
        <tissue evidence="7">Nenye</tissue>
    </source>
</reference>
<comment type="subcellular location">
    <subcellularLocation>
        <location evidence="1">Nucleus</location>
    </subcellularLocation>
</comment>
<evidence type="ECO:0000256" key="3">
    <source>
        <dbReference type="ARBA" id="ARBA00023163"/>
    </source>
</evidence>